<dbReference type="Gene3D" id="3.40.50.720">
    <property type="entry name" value="NAD(P)-binding Rossmann-like Domain"/>
    <property type="match status" value="1"/>
</dbReference>
<dbReference type="Pfam" id="PF01370">
    <property type="entry name" value="Epimerase"/>
    <property type="match status" value="1"/>
</dbReference>
<dbReference type="InterPro" id="IPR036291">
    <property type="entry name" value="NAD(P)-bd_dom_sf"/>
</dbReference>
<accession>A0A162LCP7</accession>
<proteinExistence type="predicted"/>
<reference evidence="3 5" key="2">
    <citation type="journal article" date="2016" name="Front. Microbiol.">
        <title>Industrial Acetogenic Biocatalysts: A Comparative Metabolic and Genomic Analysis.</title>
        <authorList>
            <person name="Bengelsdorf F."/>
            <person name="Poehlein A."/>
            <person name="Sonja S."/>
            <person name="Erz C."/>
            <person name="Hummel T."/>
            <person name="Hoffmeister S."/>
            <person name="Daniel R."/>
            <person name="Durre P."/>
        </authorList>
    </citation>
    <scope>NUCLEOTIDE SEQUENCE [LARGE SCALE GENOMIC DNA]</scope>
    <source>
        <strain evidence="3 5">PTA-10522</strain>
    </source>
</reference>
<dbReference type="InterPro" id="IPR001509">
    <property type="entry name" value="Epimerase_deHydtase"/>
</dbReference>
<gene>
    <name evidence="3" type="ORF">CLCOS_13210</name>
    <name evidence="2" type="ORF">WX73_03349</name>
</gene>
<evidence type="ECO:0000313" key="5">
    <source>
        <dbReference type="Proteomes" id="UP000093694"/>
    </source>
</evidence>
<dbReference type="RefSeq" id="WP_063600395.1">
    <property type="nucleotide sequence ID" value="NZ_LITQ01000007.1"/>
</dbReference>
<feature type="domain" description="NAD-dependent epimerase/dehydratase" evidence="1">
    <location>
        <begin position="3"/>
        <end position="234"/>
    </location>
</feature>
<comment type="caution">
    <text evidence="2">The sequence shown here is derived from an EMBL/GenBank/DDBJ whole genome shotgun (WGS) entry which is preliminary data.</text>
</comment>
<dbReference type="PATRIC" id="fig|1705578.3.peg.3419"/>
<evidence type="ECO:0000313" key="3">
    <source>
        <dbReference type="EMBL" id="OBR95528.1"/>
    </source>
</evidence>
<name>A0A162LCP7_9CLOT</name>
<organism evidence="2 4">
    <name type="scientific">Clostridium coskatii</name>
    <dbReference type="NCBI Taxonomy" id="1705578"/>
    <lineage>
        <taxon>Bacteria</taxon>
        <taxon>Bacillati</taxon>
        <taxon>Bacillota</taxon>
        <taxon>Clostridia</taxon>
        <taxon>Eubacteriales</taxon>
        <taxon>Clostridiaceae</taxon>
        <taxon>Clostridium</taxon>
    </lineage>
</organism>
<reference evidence="2 4" key="1">
    <citation type="journal article" date="2015" name="Biotechnol. Bioeng.">
        <title>Genome sequence and phenotypic characterization of Caulobacter segnis.</title>
        <authorList>
            <person name="Patel S."/>
            <person name="Fletcher B."/>
            <person name="Scott D.C."/>
            <person name="Ely B."/>
        </authorList>
    </citation>
    <scope>NUCLEOTIDE SEQUENCE [LARGE SCALE GENOMIC DNA]</scope>
    <source>
        <strain evidence="2 4">PS02</strain>
    </source>
</reference>
<dbReference type="Gene3D" id="3.90.25.10">
    <property type="entry name" value="UDP-galactose 4-epimerase, domain 1"/>
    <property type="match status" value="1"/>
</dbReference>
<dbReference type="Proteomes" id="UP000077384">
    <property type="component" value="Unassembled WGS sequence"/>
</dbReference>
<dbReference type="Proteomes" id="UP000093694">
    <property type="component" value="Unassembled WGS sequence"/>
</dbReference>
<dbReference type="InterPro" id="IPR050177">
    <property type="entry name" value="Lipid_A_modif_metabolic_enz"/>
</dbReference>
<dbReference type="AlphaFoldDB" id="A0A162LCP7"/>
<protein>
    <submittedName>
        <fullName evidence="2">UDP-glucose 4-epimerase</fullName>
        <ecNumber evidence="2">5.1.3.2</ecNumber>
    </submittedName>
</protein>
<evidence type="ECO:0000259" key="1">
    <source>
        <dbReference type="Pfam" id="PF01370"/>
    </source>
</evidence>
<dbReference type="EC" id="5.1.3.2" evidence="2"/>
<dbReference type="PANTHER" id="PTHR43245">
    <property type="entry name" value="BIFUNCTIONAL POLYMYXIN RESISTANCE PROTEIN ARNA"/>
    <property type="match status" value="1"/>
</dbReference>
<evidence type="ECO:0000313" key="4">
    <source>
        <dbReference type="Proteomes" id="UP000077384"/>
    </source>
</evidence>
<evidence type="ECO:0000313" key="2">
    <source>
        <dbReference type="EMBL" id="OAA94202.1"/>
    </source>
</evidence>
<keyword evidence="2" id="KW-0413">Isomerase</keyword>
<dbReference type="GO" id="GO:0003978">
    <property type="term" value="F:UDP-glucose 4-epimerase activity"/>
    <property type="evidence" value="ECO:0007669"/>
    <property type="project" value="UniProtKB-EC"/>
</dbReference>
<dbReference type="SUPFAM" id="SSF51735">
    <property type="entry name" value="NAD(P)-binding Rossmann-fold domains"/>
    <property type="match status" value="1"/>
</dbReference>
<keyword evidence="5" id="KW-1185">Reference proteome</keyword>
<dbReference type="EMBL" id="LITQ01000007">
    <property type="protein sequence ID" value="OAA94202.1"/>
    <property type="molecule type" value="Genomic_DNA"/>
</dbReference>
<dbReference type="PANTHER" id="PTHR43245:SF13">
    <property type="entry name" value="UDP-D-APIOSE_UDP-D-XYLOSE SYNTHASE 2"/>
    <property type="match status" value="1"/>
</dbReference>
<dbReference type="EMBL" id="LROR01000037">
    <property type="protein sequence ID" value="OBR95528.1"/>
    <property type="molecule type" value="Genomic_DNA"/>
</dbReference>
<sequence>MKVLVTGGAGFIGSHIVDTMIEKGYEVCIIDNMSHGKERNINNEAKLYKMDIRDSKVIDIFQIEKPDYVIHEAAQICVNNSITNPVEDAEINIIGTINVLEGCKNAGVKKIIYPASAAIFGNPKYLPIDENHPLGMISQYGVTKHAVEHYLRVYKYLYGIDYVCLRYSNVYGPRQDSSGEGGVVSIFCDKVRKGETPIIYGSGQQIRDFVYVKDVVRANIMALESEKSGIYNVCTNTKITINELLICIEKIFNVDIDPRHVKERKGDIRDSYMSYEKIYKELGWKPQYKLIDGINGIKNHLKFLSIDKF</sequence>